<feature type="compositionally biased region" description="Polar residues" evidence="1">
    <location>
        <begin position="318"/>
        <end position="335"/>
    </location>
</feature>
<accession>A0ABQ8QPL0</accession>
<gene>
    <name evidence="2" type="ORF">F5050DRAFT_1731240</name>
</gene>
<evidence type="ECO:0000313" key="3">
    <source>
        <dbReference type="Proteomes" id="UP001163828"/>
    </source>
</evidence>
<evidence type="ECO:0000313" key="2">
    <source>
        <dbReference type="EMBL" id="KAJ4000377.1"/>
    </source>
</evidence>
<organism evidence="2 3">
    <name type="scientific">Lentinula boryana</name>
    <dbReference type="NCBI Taxonomy" id="40481"/>
    <lineage>
        <taxon>Eukaryota</taxon>
        <taxon>Fungi</taxon>
        <taxon>Dikarya</taxon>
        <taxon>Basidiomycota</taxon>
        <taxon>Agaricomycotina</taxon>
        <taxon>Agaricomycetes</taxon>
        <taxon>Agaricomycetidae</taxon>
        <taxon>Agaricales</taxon>
        <taxon>Marasmiineae</taxon>
        <taxon>Omphalotaceae</taxon>
        <taxon>Lentinula</taxon>
    </lineage>
</organism>
<dbReference type="EMBL" id="MU790522">
    <property type="protein sequence ID" value="KAJ4000377.1"/>
    <property type="molecule type" value="Genomic_DNA"/>
</dbReference>
<feature type="region of interest" description="Disordered" evidence="1">
    <location>
        <begin position="316"/>
        <end position="347"/>
    </location>
</feature>
<comment type="caution">
    <text evidence="2">The sequence shown here is derived from an EMBL/GenBank/DDBJ whole genome shotgun (WGS) entry which is preliminary data.</text>
</comment>
<proteinExistence type="predicted"/>
<dbReference type="Proteomes" id="UP001163828">
    <property type="component" value="Unassembled WGS sequence"/>
</dbReference>
<feature type="region of interest" description="Disordered" evidence="1">
    <location>
        <begin position="273"/>
        <end position="297"/>
    </location>
</feature>
<evidence type="ECO:0000256" key="1">
    <source>
        <dbReference type="SAM" id="MobiDB-lite"/>
    </source>
</evidence>
<protein>
    <submittedName>
        <fullName evidence="2">Uncharacterized protein</fullName>
    </submittedName>
</protein>
<keyword evidence="3" id="KW-1185">Reference proteome</keyword>
<sequence>MVKYMMFDLYHWNRHKGRCKPNLSLSQSSLNSNDADSSFTVAQAERKRVLEADPLATNVQHNSVTCNACRKVVKYNMFDLFHWNRHKERCKPDLSLSQSSSVTSDVADADGSLTTAQAVRKRVLEEDPLATDIQHGSVTCMACGKAVKYTMFDLYLWNKHKTRCKQDISLSQSSTLTLNPTFHLQDGIGAPSSRTAESNPHSVKLTAAQAGRRKILEEDPLATDVKHSSVTCEACGKVVKYTMFDLFNWNRHKSRCKSDDVFLSVSSDPSLGYNKSAAQLSRPATESAARETPEDLSFTVAQSERKTLLERNHHLASDGQQNTSKHVSHNISTISREGGTTGEEGKRFTPLVVNRNFVNVPNKDSAHSRAGILLAQSLAVPSDSVAHLALSAPSSITKATTATHVEVSSGSKTSAALAPLSAIPSSCLRELKVATSGYVVRKASSVPDITLEVNSPTSLSLYHLDFPMSIPIVLTRISMPPALSQRKQVARFAIILSQVAIQDLSSCMLVSRMFRYATYLSASTRLARQFAGYRLNRIMHRLPVNMMNMWPYFLQREGEKKFRRRVFDESFLGRVFRGRSVIAPCLWASPDNDKQIVIAIRFLMTRLFFTISVGGGGNANGWLGGMILDAQEIIKGEIWCIDMIQPSKTLASFYVLESTCEVVGFAPLPSKAKGPLPIKMRVDWSSYIDQRLSIMPPSLQLKPGKQLDPTRSLSSIPATSLMDQLSWANHEEYTKGIGKLWLKKIKIQQEVGLAKRIVAERYILASVIENSVSGRYKTSAEMASDFAGIPTGMSNPGKKPQVKLSLFLPAHHHVESVHFTTAQGRSLHSAIAIVQTPAREYYVLRDNGMQIGCEEDGVASVWMKILGCEANGERA</sequence>
<reference evidence="2" key="1">
    <citation type="submission" date="2022-08" db="EMBL/GenBank/DDBJ databases">
        <authorList>
            <consortium name="DOE Joint Genome Institute"/>
            <person name="Min B."/>
            <person name="Riley R."/>
            <person name="Sierra-Patev S."/>
            <person name="Naranjo-Ortiz M."/>
            <person name="Looney B."/>
            <person name="Konkel Z."/>
            <person name="Slot J.C."/>
            <person name="Sakamoto Y."/>
            <person name="Steenwyk J.L."/>
            <person name="Rokas A."/>
            <person name="Carro J."/>
            <person name="Camarero S."/>
            <person name="Ferreira P."/>
            <person name="Molpeceres G."/>
            <person name="Ruiz-Duenas F.J."/>
            <person name="Serrano A."/>
            <person name="Henrissat B."/>
            <person name="Drula E."/>
            <person name="Hughes K.W."/>
            <person name="Mata J.L."/>
            <person name="Ishikawa N.K."/>
            <person name="Vargas-Isla R."/>
            <person name="Ushijima S."/>
            <person name="Smith C.A."/>
            <person name="Ahrendt S."/>
            <person name="Andreopoulos W."/>
            <person name="He G."/>
            <person name="Labutti K."/>
            <person name="Lipzen A."/>
            <person name="Ng V."/>
            <person name="Sandor L."/>
            <person name="Barry K."/>
            <person name="Martinez A.T."/>
            <person name="Xiao Y."/>
            <person name="Gibbons J.G."/>
            <person name="Terashima K."/>
            <person name="Hibbett D.S."/>
            <person name="Grigoriev I.V."/>
        </authorList>
    </citation>
    <scope>NUCLEOTIDE SEQUENCE</scope>
    <source>
        <strain evidence="2">TFB10827</strain>
    </source>
</reference>
<name>A0ABQ8QPL0_9AGAR</name>